<protein>
    <submittedName>
        <fullName evidence="1">Uncharacterized protein</fullName>
    </submittedName>
</protein>
<accession>A0AC59YXL6</accession>
<dbReference type="Proteomes" id="UP001162501">
    <property type="component" value="Chromosome 21"/>
</dbReference>
<reference evidence="1" key="1">
    <citation type="submission" date="2023-05" db="EMBL/GenBank/DDBJ databases">
        <authorList>
            <consortium name="ELIXIR-Norway"/>
        </authorList>
    </citation>
    <scope>NUCLEOTIDE SEQUENCE</scope>
</reference>
<evidence type="ECO:0000313" key="1">
    <source>
        <dbReference type="EMBL" id="CAN0064253.1"/>
    </source>
</evidence>
<sequence>MVRPGVEPCPDLGGGDLEGWIPSASAPDVTSSSIWNTVSVSLRGEICAEEITDSIQSSSTKRAQSEVLGPGPGSGGLAAA</sequence>
<gene>
    <name evidence="1" type="ORF">MRATA1EN22A_LOCUS11487</name>
</gene>
<dbReference type="EMBL" id="OX596105">
    <property type="protein sequence ID" value="CAN0064253.1"/>
    <property type="molecule type" value="Genomic_DNA"/>
</dbReference>
<organism evidence="1 2">
    <name type="scientific">Rangifer tarandus platyrhynchus</name>
    <name type="common">Svalbard reindeer</name>
    <dbReference type="NCBI Taxonomy" id="3082113"/>
    <lineage>
        <taxon>Eukaryota</taxon>
        <taxon>Metazoa</taxon>
        <taxon>Chordata</taxon>
        <taxon>Craniata</taxon>
        <taxon>Vertebrata</taxon>
        <taxon>Euteleostomi</taxon>
        <taxon>Mammalia</taxon>
        <taxon>Eutheria</taxon>
        <taxon>Laurasiatheria</taxon>
        <taxon>Artiodactyla</taxon>
        <taxon>Ruminantia</taxon>
        <taxon>Pecora</taxon>
        <taxon>Cervidae</taxon>
        <taxon>Odocoileinae</taxon>
        <taxon>Rangifer</taxon>
    </lineage>
</organism>
<feature type="non-terminal residue" evidence="1">
    <location>
        <position position="1"/>
    </location>
</feature>
<name>A0AC59YXL6_RANTA</name>
<feature type="non-terminal residue" evidence="1">
    <location>
        <position position="80"/>
    </location>
</feature>
<proteinExistence type="predicted"/>
<reference evidence="1" key="2">
    <citation type="submission" date="2025-03" db="EMBL/GenBank/DDBJ databases">
        <authorList>
            <consortium name="ELIXIR-Norway"/>
            <consortium name="Elixir Norway"/>
        </authorList>
    </citation>
    <scope>NUCLEOTIDE SEQUENCE</scope>
</reference>
<evidence type="ECO:0000313" key="2">
    <source>
        <dbReference type="Proteomes" id="UP001162501"/>
    </source>
</evidence>